<keyword evidence="2" id="KW-0472">Membrane</keyword>
<dbReference type="EMBL" id="PQFF01000233">
    <property type="protein sequence ID" value="RHZ71730.1"/>
    <property type="molecule type" value="Genomic_DNA"/>
</dbReference>
<sequence length="333" mass="37952">MISNYQHDAYSGFLYGAAIMVFLHNTFISFFLCKTRPQYKVSNINKIIINISGTILFISRFAAAFAPVWVDLRGCMAIVSLSYISAFFFREALAFFLLWRLRQIQIGKYQIDKWASIILFSARTISHLTVFGFTKIILMQTPLRNWCIGDINLIFKSETTSVCIDFSIDLYVTYRLIQILHSANNNIANLNPSMKGNTKRTLFTGVMYWNFARLGVAFLLNLNAIVALLTTKLDKPLNLDQLATRTFFNTLAFVLMSYVVTVDAEIVKVIKGENQNKKESKNKKKSSSPNANYKSAGAASLPKHIIPNPHIQTYDVSFKRLTFFEWSNMVLGF</sequence>
<gene>
    <name evidence="3" type="ORF">Glove_255g6</name>
</gene>
<keyword evidence="2" id="KW-0812">Transmembrane</keyword>
<name>A0A397IGB3_9GLOM</name>
<reference evidence="3 4" key="1">
    <citation type="submission" date="2018-08" db="EMBL/GenBank/DDBJ databases">
        <title>Genome and evolution of the arbuscular mycorrhizal fungus Diversispora epigaea (formerly Glomus versiforme) and its bacterial endosymbionts.</title>
        <authorList>
            <person name="Sun X."/>
            <person name="Fei Z."/>
            <person name="Harrison M."/>
        </authorList>
    </citation>
    <scope>NUCLEOTIDE SEQUENCE [LARGE SCALE GENOMIC DNA]</scope>
    <source>
        <strain evidence="3 4">IT104</strain>
    </source>
</reference>
<evidence type="ECO:0000313" key="4">
    <source>
        <dbReference type="Proteomes" id="UP000266861"/>
    </source>
</evidence>
<feature type="transmembrane region" description="Helical" evidence="2">
    <location>
        <begin position="208"/>
        <end position="230"/>
    </location>
</feature>
<feature type="region of interest" description="Disordered" evidence="1">
    <location>
        <begin position="276"/>
        <end position="295"/>
    </location>
</feature>
<comment type="caution">
    <text evidence="3">The sequence shown here is derived from an EMBL/GenBank/DDBJ whole genome shotgun (WGS) entry which is preliminary data.</text>
</comment>
<evidence type="ECO:0000256" key="1">
    <source>
        <dbReference type="SAM" id="MobiDB-lite"/>
    </source>
</evidence>
<feature type="transmembrane region" description="Helical" evidence="2">
    <location>
        <begin position="12"/>
        <end position="35"/>
    </location>
</feature>
<accession>A0A397IGB3</accession>
<keyword evidence="4" id="KW-1185">Reference proteome</keyword>
<feature type="transmembrane region" description="Helical" evidence="2">
    <location>
        <begin position="76"/>
        <end position="99"/>
    </location>
</feature>
<keyword evidence="2" id="KW-1133">Transmembrane helix</keyword>
<protein>
    <recommendedName>
        <fullName evidence="5">G-protein coupled receptors family 1 profile domain-containing protein</fullName>
    </recommendedName>
</protein>
<evidence type="ECO:0000256" key="2">
    <source>
        <dbReference type="SAM" id="Phobius"/>
    </source>
</evidence>
<feature type="transmembrane region" description="Helical" evidence="2">
    <location>
        <begin position="47"/>
        <end position="70"/>
    </location>
</feature>
<organism evidence="3 4">
    <name type="scientific">Diversispora epigaea</name>
    <dbReference type="NCBI Taxonomy" id="1348612"/>
    <lineage>
        <taxon>Eukaryota</taxon>
        <taxon>Fungi</taxon>
        <taxon>Fungi incertae sedis</taxon>
        <taxon>Mucoromycota</taxon>
        <taxon>Glomeromycotina</taxon>
        <taxon>Glomeromycetes</taxon>
        <taxon>Diversisporales</taxon>
        <taxon>Diversisporaceae</taxon>
        <taxon>Diversispora</taxon>
    </lineage>
</organism>
<dbReference type="Proteomes" id="UP000266861">
    <property type="component" value="Unassembled WGS sequence"/>
</dbReference>
<dbReference type="AlphaFoldDB" id="A0A397IGB3"/>
<evidence type="ECO:0008006" key="5">
    <source>
        <dbReference type="Google" id="ProtNLM"/>
    </source>
</evidence>
<feature type="transmembrane region" description="Helical" evidence="2">
    <location>
        <begin position="250"/>
        <end position="270"/>
    </location>
</feature>
<proteinExistence type="predicted"/>
<dbReference type="OrthoDB" id="2416917at2759"/>
<evidence type="ECO:0000313" key="3">
    <source>
        <dbReference type="EMBL" id="RHZ71730.1"/>
    </source>
</evidence>